<reference evidence="2 3" key="1">
    <citation type="journal article" date="1998" name="DNA Res.">
        <title>Complete sequence and gene organization of the genome of a hyper-thermophilic archaebacterium, Pyrococcus horikoshii OT3.</title>
        <authorList>
            <person name="Kawarabayasi Y."/>
            <person name="Sawada M."/>
            <person name="Horikawa H."/>
            <person name="Haikawa Y."/>
            <person name="Hino Y."/>
            <person name="Yamamoto S."/>
            <person name="Sekine M."/>
            <person name="Baba S."/>
            <person name="Kosugi H."/>
            <person name="Hosoyama A."/>
            <person name="Nagai Y."/>
            <person name="Sakai M."/>
            <person name="Ogura K."/>
            <person name="Otuka R."/>
            <person name="Nakazawa H."/>
            <person name="Takamiya M."/>
            <person name="Ohfuku Y."/>
            <person name="Funahashi T."/>
            <person name="Tanaka T."/>
            <person name="Kudoh Y."/>
            <person name="Yamazaki J."/>
            <person name="Kushida N."/>
            <person name="Oguchi A."/>
            <person name="Aoki K."/>
            <person name="Nakamura Y."/>
            <person name="Robb T.F."/>
            <person name="Horikoshi K."/>
            <person name="Masuchi Y."/>
            <person name="Shizuya H."/>
            <person name="Kikuchi H."/>
        </authorList>
    </citation>
    <scope>NUCLEOTIDE SEQUENCE [LARGE SCALE GENOMIC DNA]</scope>
    <source>
        <strain evidence="3">ATCC 700860 / DSM 12428 / JCM 9974 / NBRC 100139 / OT-3</strain>
    </source>
</reference>
<organism evidence="2 3">
    <name type="scientific">Pyrococcus horikoshii (strain ATCC 700860 / DSM 12428 / JCM 9974 / NBRC 100139 / OT-3)</name>
    <dbReference type="NCBI Taxonomy" id="70601"/>
    <lineage>
        <taxon>Archaea</taxon>
        <taxon>Methanobacteriati</taxon>
        <taxon>Methanobacteriota</taxon>
        <taxon>Thermococci</taxon>
        <taxon>Thermococcales</taxon>
        <taxon>Thermococcaceae</taxon>
        <taxon>Pyrococcus</taxon>
    </lineage>
</organism>
<evidence type="ECO:0000313" key="3">
    <source>
        <dbReference type="Proteomes" id="UP000000752"/>
    </source>
</evidence>
<dbReference type="Proteomes" id="UP000000752">
    <property type="component" value="Chromosome"/>
</dbReference>
<dbReference type="PIR" id="A71088">
    <property type="entry name" value="A71088"/>
</dbReference>
<sequence length="115" mass="13675">MVLGLVYSFSCLLQFLLILLTLYAKFIYLLNRWEVSISFKLYQGDVRYVLDDPWIYVVLLKYFSFPLQIFKGYVVERSMGRNAHHDSSSVVRIDKFCWQDNNFIPTHRISHVLSD</sequence>
<feature type="transmembrane region" description="Helical" evidence="1">
    <location>
        <begin position="6"/>
        <end position="30"/>
    </location>
</feature>
<keyword evidence="1" id="KW-0812">Transmembrane</keyword>
<accession>O58700</accession>
<evidence type="ECO:0000256" key="1">
    <source>
        <dbReference type="SAM" id="Phobius"/>
    </source>
</evidence>
<dbReference type="EMBL" id="BA000001">
    <property type="protein sequence ID" value="BAA30063.1"/>
    <property type="molecule type" value="Genomic_DNA"/>
</dbReference>
<name>O58700_PYRHO</name>
<evidence type="ECO:0000313" key="2">
    <source>
        <dbReference type="EMBL" id="BAA30063.1"/>
    </source>
</evidence>
<keyword evidence="1" id="KW-0472">Membrane</keyword>
<dbReference type="AlphaFoldDB" id="O58700"/>
<gene>
    <name evidence="2" type="ordered locus">PH0966</name>
</gene>
<dbReference type="KEGG" id="pho:PH0966"/>
<proteinExistence type="predicted"/>
<dbReference type="EnsemblBacteria" id="BAA30063">
    <property type="protein sequence ID" value="BAA30063"/>
    <property type="gene ID" value="BAA30063"/>
</dbReference>
<keyword evidence="1" id="KW-1133">Transmembrane helix</keyword>
<keyword evidence="3" id="KW-1185">Reference proteome</keyword>
<protein>
    <submittedName>
        <fullName evidence="2">Uncharacterized protein</fullName>
    </submittedName>
</protein>